<dbReference type="Pfam" id="PF03732">
    <property type="entry name" value="Retrotrans_gag"/>
    <property type="match status" value="1"/>
</dbReference>
<proteinExistence type="predicted"/>
<evidence type="ECO:0000313" key="2">
    <source>
        <dbReference type="EMBL" id="KAK9193118.1"/>
    </source>
</evidence>
<reference evidence="2 3" key="1">
    <citation type="submission" date="2024-05" db="EMBL/GenBank/DDBJ databases">
        <title>Haplotype-resolved chromosome-level genome assembly of Huyou (Citrus changshanensis).</title>
        <authorList>
            <person name="Miao C."/>
            <person name="Chen W."/>
            <person name="Wu Y."/>
            <person name="Wang L."/>
            <person name="Zhao S."/>
            <person name="Grierson D."/>
            <person name="Xu C."/>
            <person name="Chen K."/>
        </authorList>
    </citation>
    <scope>NUCLEOTIDE SEQUENCE [LARGE SCALE GENOMIC DNA]</scope>
    <source>
        <strain evidence="2">01-14</strain>
        <tissue evidence="2">Leaf</tissue>
    </source>
</reference>
<dbReference type="AlphaFoldDB" id="A0AAP0LZZ6"/>
<feature type="domain" description="Retrotransposon gag" evidence="1">
    <location>
        <begin position="3"/>
        <end position="45"/>
    </location>
</feature>
<protein>
    <recommendedName>
        <fullName evidence="1">Retrotransposon gag domain-containing protein</fullName>
    </recommendedName>
</protein>
<evidence type="ECO:0000313" key="3">
    <source>
        <dbReference type="Proteomes" id="UP001428341"/>
    </source>
</evidence>
<dbReference type="Pfam" id="PF08284">
    <property type="entry name" value="RVP_2"/>
    <property type="match status" value="1"/>
</dbReference>
<accession>A0AAP0LZZ6</accession>
<name>A0AAP0LZZ6_9ROSI</name>
<keyword evidence="3" id="KW-1185">Reference proteome</keyword>
<evidence type="ECO:0000259" key="1">
    <source>
        <dbReference type="Pfam" id="PF03732"/>
    </source>
</evidence>
<dbReference type="PANTHER" id="PTHR15503:SF45">
    <property type="entry name" value="RNA-DIRECTED DNA POLYMERASE HOMOLOG"/>
    <property type="match status" value="1"/>
</dbReference>
<dbReference type="InterPro" id="IPR032567">
    <property type="entry name" value="RTL1-rel"/>
</dbReference>
<comment type="caution">
    <text evidence="2">The sequence shown here is derived from an EMBL/GenBank/DDBJ whole genome shotgun (WGS) entry which is preliminary data.</text>
</comment>
<dbReference type="PANTHER" id="PTHR15503">
    <property type="entry name" value="LDOC1 RELATED"/>
    <property type="match status" value="1"/>
</dbReference>
<dbReference type="Gene3D" id="2.40.70.10">
    <property type="entry name" value="Acid Proteases"/>
    <property type="match status" value="1"/>
</dbReference>
<sequence>MYEDFLALRQSRSVREYRRRFEQMASTLEDISEQVLESTFINGLRSDIRAELKVLGLNGLEKAMGLAMKIEANNLESKSYTHGPRHSNYLPTRTQMGRGTTTLETTIPTKAHKGGGFKKLTEAELQSNQECGLCYKCDENFSPGDRCRKQELQVVLLQEYEAEAQVVEDVGQERELESKPMEGAENQVVEVPLNSVVGLTWPKTLKLAGEINNQKVVVLIDRGASHNFISNEVVSVLKLPITNTEH</sequence>
<gene>
    <name evidence="2" type="ORF">WN944_003815</name>
</gene>
<dbReference type="InterPro" id="IPR021109">
    <property type="entry name" value="Peptidase_aspartic_dom_sf"/>
</dbReference>
<dbReference type="Proteomes" id="UP001428341">
    <property type="component" value="Unassembled WGS sequence"/>
</dbReference>
<organism evidence="2 3">
    <name type="scientific">Citrus x changshan-huyou</name>
    <dbReference type="NCBI Taxonomy" id="2935761"/>
    <lineage>
        <taxon>Eukaryota</taxon>
        <taxon>Viridiplantae</taxon>
        <taxon>Streptophyta</taxon>
        <taxon>Embryophyta</taxon>
        <taxon>Tracheophyta</taxon>
        <taxon>Spermatophyta</taxon>
        <taxon>Magnoliopsida</taxon>
        <taxon>eudicotyledons</taxon>
        <taxon>Gunneridae</taxon>
        <taxon>Pentapetalae</taxon>
        <taxon>rosids</taxon>
        <taxon>malvids</taxon>
        <taxon>Sapindales</taxon>
        <taxon>Rutaceae</taxon>
        <taxon>Aurantioideae</taxon>
        <taxon>Citrus</taxon>
    </lineage>
</organism>
<dbReference type="EMBL" id="JBCGBO010000006">
    <property type="protein sequence ID" value="KAK9193118.1"/>
    <property type="molecule type" value="Genomic_DNA"/>
</dbReference>
<dbReference type="InterPro" id="IPR005162">
    <property type="entry name" value="Retrotrans_gag_dom"/>
</dbReference>
<dbReference type="CDD" id="cd00303">
    <property type="entry name" value="retropepsin_like"/>
    <property type="match status" value="1"/>
</dbReference>